<sequence length="335" mass="33966">MSTQSLADLTKRVAGTFIAHGCSDEAAASVARALVTAEADGLKGHGLSRVPTYLAMVKSGKIDGKAKPKSSNPRPSILAIDAAKGFAYPAIDLALAELPALATKQGIAVAAIGNSNHCGAAGLPCEALAKKGLVALLFANTPSAMAPWGGREPVFGTNPIAFAAPIDGREPAVVDLALSKVARGPIVAAKQKGESIPEGWALDADGQVTTDPVKALQGTMIPLGDAKGAALAFMVEVLAACIPGANLAFEASSFLDDKGGPPLTGQLLLAIDPAGFGHGRFGERMATLVAAIERQQGARISGGRRLANRAKAARDGLAVSPEIESVLKETASVKA</sequence>
<proteinExistence type="inferred from homology"/>
<dbReference type="InterPro" id="IPR043144">
    <property type="entry name" value="Mal/L-sulf/L-lact_DH-like_ah"/>
</dbReference>
<dbReference type="Gene3D" id="1.10.1530.10">
    <property type="match status" value="1"/>
</dbReference>
<keyword evidence="2" id="KW-0560">Oxidoreductase</keyword>
<accession>A0A090MN74</accession>
<comment type="caution">
    <text evidence="3">The sequence shown here is derived from an EMBL/GenBank/DDBJ whole genome shotgun (WGS) entry which is preliminary data.</text>
</comment>
<dbReference type="Gene3D" id="3.30.1370.60">
    <property type="entry name" value="Hypothetical oxidoreductase yiak, domain 2"/>
    <property type="match status" value="1"/>
</dbReference>
<comment type="similarity">
    <text evidence="1">Belongs to the LDH2/MDH2 oxidoreductase family.</text>
</comment>
<organism evidence="3 4">
    <name type="scientific">Afipia felis</name>
    <name type="common">Cat scratch disease bacillus</name>
    <dbReference type="NCBI Taxonomy" id="1035"/>
    <lineage>
        <taxon>Bacteria</taxon>
        <taxon>Pseudomonadati</taxon>
        <taxon>Pseudomonadota</taxon>
        <taxon>Alphaproteobacteria</taxon>
        <taxon>Hyphomicrobiales</taxon>
        <taxon>Nitrobacteraceae</taxon>
        <taxon>Afipia</taxon>
    </lineage>
</organism>
<evidence type="ECO:0000256" key="2">
    <source>
        <dbReference type="ARBA" id="ARBA00023002"/>
    </source>
</evidence>
<dbReference type="GO" id="GO:0016491">
    <property type="term" value="F:oxidoreductase activity"/>
    <property type="evidence" value="ECO:0007669"/>
    <property type="project" value="UniProtKB-KW"/>
</dbReference>
<name>A0A090MN74_AFIFE</name>
<dbReference type="SUPFAM" id="SSF89733">
    <property type="entry name" value="L-sulfolactate dehydrogenase-like"/>
    <property type="match status" value="1"/>
</dbReference>
<dbReference type="OrthoDB" id="9811519at2"/>
<dbReference type="InterPro" id="IPR043143">
    <property type="entry name" value="Mal/L-sulf/L-lact_DH-like_NADP"/>
</dbReference>
<dbReference type="Proteomes" id="UP000035762">
    <property type="component" value="Unassembled WGS sequence"/>
</dbReference>
<dbReference type="EMBL" id="CCAZ020000001">
    <property type="protein sequence ID" value="CEG08816.1"/>
    <property type="molecule type" value="Genomic_DNA"/>
</dbReference>
<dbReference type="PANTHER" id="PTHR11091">
    <property type="entry name" value="OXIDOREDUCTASE-RELATED"/>
    <property type="match status" value="1"/>
</dbReference>
<gene>
    <name evidence="3" type="primary">comC</name>
    <name evidence="3" type="ORF">BN961_02235</name>
</gene>
<dbReference type="RefSeq" id="WP_048756659.1">
    <property type="nucleotide sequence ID" value="NZ_CCAZ020000001.1"/>
</dbReference>
<dbReference type="PANTHER" id="PTHR11091:SF0">
    <property type="entry name" value="MALATE DEHYDROGENASE"/>
    <property type="match status" value="1"/>
</dbReference>
<dbReference type="STRING" id="1035.BN961_02235"/>
<evidence type="ECO:0000256" key="1">
    <source>
        <dbReference type="ARBA" id="ARBA00006056"/>
    </source>
</evidence>
<dbReference type="InterPro" id="IPR036111">
    <property type="entry name" value="Mal/L-sulfo/L-lacto_DH-like_sf"/>
</dbReference>
<reference evidence="3 4" key="1">
    <citation type="journal article" date="2014" name="Genome Announc.">
        <title>Genome Sequence of Afipia felis Strain 76713, Isolated in Hospital Water Using an Amoeba Co-Culture Procedure.</title>
        <authorList>
            <person name="Benamar S."/>
            <person name="La Scola B."/>
            <person name="Croce O."/>
        </authorList>
    </citation>
    <scope>NUCLEOTIDE SEQUENCE [LARGE SCALE GENOMIC DNA]</scope>
    <source>
        <strain evidence="3 4">76713</strain>
    </source>
</reference>
<evidence type="ECO:0000313" key="3">
    <source>
        <dbReference type="EMBL" id="CEG08816.1"/>
    </source>
</evidence>
<protein>
    <submittedName>
        <fullName evidence="3">(2R)-3-sulfolactate dehydrogenase (NADP(+))</fullName>
    </submittedName>
</protein>
<evidence type="ECO:0000313" key="4">
    <source>
        <dbReference type="Proteomes" id="UP000035762"/>
    </source>
</evidence>
<keyword evidence="4" id="KW-1185">Reference proteome</keyword>
<dbReference type="Pfam" id="PF02615">
    <property type="entry name" value="Ldh_2"/>
    <property type="match status" value="1"/>
</dbReference>
<dbReference type="InterPro" id="IPR003767">
    <property type="entry name" value="Malate/L-lactate_DH-like"/>
</dbReference>
<dbReference type="AlphaFoldDB" id="A0A090MN74"/>